<accession>A0A4U7AS96</accession>
<protein>
    <submittedName>
        <fullName evidence="2">Uncharacterized protein</fullName>
    </submittedName>
</protein>
<dbReference type="AlphaFoldDB" id="A0A4U7AS96"/>
<comment type="caution">
    <text evidence="2">The sequence shown here is derived from an EMBL/GenBank/DDBJ whole genome shotgun (WGS) entry which is preliminary data.</text>
</comment>
<feature type="transmembrane region" description="Helical" evidence="1">
    <location>
        <begin position="243"/>
        <end position="265"/>
    </location>
</feature>
<keyword evidence="1" id="KW-0472">Membrane</keyword>
<evidence type="ECO:0000256" key="1">
    <source>
        <dbReference type="SAM" id="Phobius"/>
    </source>
</evidence>
<proteinExistence type="predicted"/>
<keyword evidence="1" id="KW-0812">Transmembrane</keyword>
<keyword evidence="1" id="KW-1133">Transmembrane helix</keyword>
<name>A0A4U7AS96_9PEZI</name>
<evidence type="ECO:0000313" key="3">
    <source>
        <dbReference type="Proteomes" id="UP000308133"/>
    </source>
</evidence>
<dbReference type="Proteomes" id="UP000308133">
    <property type="component" value="Unassembled WGS sequence"/>
</dbReference>
<gene>
    <name evidence="2" type="ORF">C1H76_7809</name>
</gene>
<dbReference type="EMBL" id="PTQR01000104">
    <property type="protein sequence ID" value="TKX19925.1"/>
    <property type="molecule type" value="Genomic_DNA"/>
</dbReference>
<sequence length="369" mass="42096">MARANQQVLDSTSREVTKFCHPQDTQNLQLAIIHSKPSDEHQKQLHDLFGLPLSFWSKYEQEASGYFAAYDYPDSANALGAHTTTLRLLIKVAKTPEHPHSKDYAWLEFGIFTHWVPGGKVHVLVQCGDQPTTIDVLKQLRTEPVRRRCTRDPYAVQAYILEHLVKEFDASVWSWRDRVRQFEKDRLKPKTKAKAVDTTSEPDPDYQRMHEAFAAVTQHDSKVAVRIAEATQSDSASTKTISFLGLIFLPSTFVCSLFSTSFFSLQPTVDLDGSQGTPSTTHPDNIPTYWIVSDRFWIYWAFAIPLTLFTILVWSIWQNYTALRHPKASDMVPKGMKFGAMFSPRSKDRKKYHNGLNEIELGQKDCGPV</sequence>
<evidence type="ECO:0000313" key="2">
    <source>
        <dbReference type="EMBL" id="TKX19925.1"/>
    </source>
</evidence>
<dbReference type="Gene3D" id="1.20.58.340">
    <property type="entry name" value="Magnesium transport protein CorA, transmembrane region"/>
    <property type="match status" value="1"/>
</dbReference>
<organism evidence="2 3">
    <name type="scientific">Elsinoe australis</name>
    <dbReference type="NCBI Taxonomy" id="40998"/>
    <lineage>
        <taxon>Eukaryota</taxon>
        <taxon>Fungi</taxon>
        <taxon>Dikarya</taxon>
        <taxon>Ascomycota</taxon>
        <taxon>Pezizomycotina</taxon>
        <taxon>Dothideomycetes</taxon>
        <taxon>Dothideomycetidae</taxon>
        <taxon>Myriangiales</taxon>
        <taxon>Elsinoaceae</taxon>
        <taxon>Elsinoe</taxon>
    </lineage>
</organism>
<reference evidence="2 3" key="1">
    <citation type="submission" date="2018-02" db="EMBL/GenBank/DDBJ databases">
        <title>Draft genome sequences of Elsinoe sp., causing black scab on jojoba.</title>
        <authorList>
            <person name="Stodart B."/>
            <person name="Jeffress S."/>
            <person name="Ash G."/>
            <person name="Arun Chinnappa K."/>
        </authorList>
    </citation>
    <scope>NUCLEOTIDE SEQUENCE [LARGE SCALE GENOMIC DNA]</scope>
    <source>
        <strain evidence="2 3">Hillstone_2</strain>
    </source>
</reference>
<feature type="transmembrane region" description="Helical" evidence="1">
    <location>
        <begin position="297"/>
        <end position="317"/>
    </location>
</feature>